<keyword evidence="1 2" id="KW-0732">Signal</keyword>
<dbReference type="AlphaFoldDB" id="A0A6N7ZKD4"/>
<proteinExistence type="predicted"/>
<gene>
    <name evidence="4" type="ORF">GJV82_13455</name>
</gene>
<evidence type="ECO:0000313" key="4">
    <source>
        <dbReference type="EMBL" id="MTG89941.1"/>
    </source>
</evidence>
<dbReference type="EMBL" id="WMKA01000033">
    <property type="protein sequence ID" value="MTG89941.1"/>
    <property type="molecule type" value="Genomic_DNA"/>
</dbReference>
<comment type="caution">
    <text evidence="4">The sequence shown here is derived from an EMBL/GenBank/DDBJ whole genome shotgun (WGS) entry which is preliminary data.</text>
</comment>
<evidence type="ECO:0000313" key="5">
    <source>
        <dbReference type="Proteomes" id="UP000440668"/>
    </source>
</evidence>
<dbReference type="Proteomes" id="UP000440668">
    <property type="component" value="Unassembled WGS sequence"/>
</dbReference>
<dbReference type="SMART" id="SM00062">
    <property type="entry name" value="PBPb"/>
    <property type="match status" value="1"/>
</dbReference>
<feature type="domain" description="Solute-binding protein family 3/N-terminal" evidence="3">
    <location>
        <begin position="62"/>
        <end position="288"/>
    </location>
</feature>
<dbReference type="CDD" id="cd13530">
    <property type="entry name" value="PBP2_peptides_like"/>
    <property type="match status" value="1"/>
</dbReference>
<dbReference type="PROSITE" id="PS51257">
    <property type="entry name" value="PROKAR_LIPOPROTEIN"/>
    <property type="match status" value="1"/>
</dbReference>
<organism evidence="4 5">
    <name type="scientific">Cellulosimicrobium composti</name>
    <dbReference type="NCBI Taxonomy" id="2672572"/>
    <lineage>
        <taxon>Bacteria</taxon>
        <taxon>Bacillati</taxon>
        <taxon>Actinomycetota</taxon>
        <taxon>Actinomycetes</taxon>
        <taxon>Micrococcales</taxon>
        <taxon>Promicromonosporaceae</taxon>
        <taxon>Cellulosimicrobium</taxon>
    </lineage>
</organism>
<feature type="chain" id="PRO_5039027718" evidence="2">
    <location>
        <begin position="24"/>
        <end position="294"/>
    </location>
</feature>
<dbReference type="Gene3D" id="3.40.190.10">
    <property type="entry name" value="Periplasmic binding protein-like II"/>
    <property type="match status" value="2"/>
</dbReference>
<evidence type="ECO:0000259" key="3">
    <source>
        <dbReference type="SMART" id="SM00062"/>
    </source>
</evidence>
<dbReference type="SUPFAM" id="SSF53850">
    <property type="entry name" value="Periplasmic binding protein-like II"/>
    <property type="match status" value="1"/>
</dbReference>
<name>A0A6N7ZKD4_9MICO</name>
<dbReference type="RefSeq" id="WP_115942190.1">
    <property type="nucleotide sequence ID" value="NZ_JBISAF010000001.1"/>
</dbReference>
<evidence type="ECO:0000256" key="1">
    <source>
        <dbReference type="ARBA" id="ARBA00022729"/>
    </source>
</evidence>
<dbReference type="Pfam" id="PF00497">
    <property type="entry name" value="SBP_bac_3"/>
    <property type="match status" value="1"/>
</dbReference>
<evidence type="ECO:0000256" key="2">
    <source>
        <dbReference type="SAM" id="SignalP"/>
    </source>
</evidence>
<reference evidence="4 5" key="1">
    <citation type="submission" date="2019-11" db="EMBL/GenBank/DDBJ databases">
        <title>Cellulosimicrobium composti sp. nov. isolated from a compost.</title>
        <authorList>
            <person name="Yang Y."/>
        </authorList>
    </citation>
    <scope>NUCLEOTIDE SEQUENCE [LARGE SCALE GENOMIC DNA]</scope>
    <source>
        <strain evidence="4 5">BIT-GX5</strain>
    </source>
</reference>
<feature type="signal peptide" evidence="2">
    <location>
        <begin position="1"/>
        <end position="23"/>
    </location>
</feature>
<dbReference type="InterPro" id="IPR001638">
    <property type="entry name" value="Solute-binding_3/MltF_N"/>
</dbReference>
<dbReference type="PANTHER" id="PTHR35936">
    <property type="entry name" value="MEMBRANE-BOUND LYTIC MUREIN TRANSGLYCOSYLASE F"/>
    <property type="match status" value="1"/>
</dbReference>
<accession>A0A6N7ZKD4</accession>
<sequence>MRRLRPRPAVLAAVTAVSALALAACSSGGTGSGDAADPTGGPSSGDAAQCEPGALPTLTDGVLTVGAGEAYSPWYVGEHDSGEGFESALIYAVADRLGYAPEDVVWETVTFEQIISPAVKPFDVAAYQTSITDERKQAVDFSSPYLTTRQGVIVMEDGPYAGATTLAELDGARIGVTAAQTSLTLAEAAWGEDADISPYNAAGDGMQALQSGTIDAMVMDVDQGVAASTEYFPDSVVIGTLPDEGVVEQYGLVLDLGSELTDCVSQAVDDLEADGTLAELRTTWLKSDDIPVLD</sequence>
<protein>
    <submittedName>
        <fullName evidence="4">Transporter substrate-binding domain-containing protein</fullName>
    </submittedName>
</protein>
<dbReference type="PANTHER" id="PTHR35936:SF17">
    <property type="entry name" value="ARGININE-BINDING EXTRACELLULAR PROTEIN ARTP"/>
    <property type="match status" value="1"/>
</dbReference>